<evidence type="ECO:0000259" key="16">
    <source>
        <dbReference type="PROSITE" id="PS51384"/>
    </source>
</evidence>
<feature type="transmembrane region" description="Helical" evidence="15">
    <location>
        <begin position="109"/>
        <end position="128"/>
    </location>
</feature>
<keyword evidence="4" id="KW-0813">Transport</keyword>
<feature type="transmembrane region" description="Helical" evidence="15">
    <location>
        <begin position="180"/>
        <end position="196"/>
    </location>
</feature>
<feature type="region of interest" description="Disordered" evidence="14">
    <location>
        <begin position="675"/>
        <end position="699"/>
    </location>
</feature>
<keyword evidence="11 15" id="KW-0472">Membrane</keyword>
<keyword evidence="10" id="KW-0406">Ion transport</keyword>
<feature type="region of interest" description="Disordered" evidence="14">
    <location>
        <begin position="733"/>
        <end position="896"/>
    </location>
</feature>
<feature type="compositionally biased region" description="Low complexity" evidence="14">
    <location>
        <begin position="849"/>
        <end position="863"/>
    </location>
</feature>
<organism evidence="17 18">
    <name type="scientific">Rhodofomes roseus</name>
    <dbReference type="NCBI Taxonomy" id="34475"/>
    <lineage>
        <taxon>Eukaryota</taxon>
        <taxon>Fungi</taxon>
        <taxon>Dikarya</taxon>
        <taxon>Basidiomycota</taxon>
        <taxon>Agaricomycotina</taxon>
        <taxon>Agaricomycetes</taxon>
        <taxon>Polyporales</taxon>
        <taxon>Rhodofomes</taxon>
    </lineage>
</organism>
<accession>A0ABQ8KU60</accession>
<evidence type="ECO:0000256" key="3">
    <source>
        <dbReference type="ARBA" id="ARBA00012668"/>
    </source>
</evidence>
<proteinExistence type="inferred from homology"/>
<feature type="transmembrane region" description="Helical" evidence="15">
    <location>
        <begin position="293"/>
        <end position="310"/>
    </location>
</feature>
<evidence type="ECO:0000256" key="11">
    <source>
        <dbReference type="ARBA" id="ARBA00023136"/>
    </source>
</evidence>
<gene>
    <name evidence="17" type="ORF">C8Q71DRAFT_212318</name>
</gene>
<dbReference type="SUPFAM" id="SSF63380">
    <property type="entry name" value="Riboflavin synthase domain-like"/>
    <property type="match status" value="1"/>
</dbReference>
<dbReference type="Pfam" id="PF08030">
    <property type="entry name" value="NAD_binding_6"/>
    <property type="match status" value="1"/>
</dbReference>
<feature type="compositionally biased region" description="Polar residues" evidence="14">
    <location>
        <begin position="864"/>
        <end position="874"/>
    </location>
</feature>
<dbReference type="GeneID" id="71997781"/>
<dbReference type="SFLD" id="SFLDS00052">
    <property type="entry name" value="Ferric_Reductase_Domain"/>
    <property type="match status" value="2"/>
</dbReference>
<dbReference type="Gene3D" id="3.40.50.80">
    <property type="entry name" value="Nucleotide-binding domain of ferredoxin-NADP reductase (FNR) module"/>
    <property type="match status" value="1"/>
</dbReference>
<evidence type="ECO:0000313" key="18">
    <source>
        <dbReference type="Proteomes" id="UP000814176"/>
    </source>
</evidence>
<dbReference type="Pfam" id="PF08022">
    <property type="entry name" value="FAD_binding_8"/>
    <property type="match status" value="1"/>
</dbReference>
<comment type="similarity">
    <text evidence="2">Belongs to the ferric reductase (FRE) family.</text>
</comment>
<evidence type="ECO:0000313" key="17">
    <source>
        <dbReference type="EMBL" id="KAH9842612.1"/>
    </source>
</evidence>
<evidence type="ECO:0000256" key="8">
    <source>
        <dbReference type="ARBA" id="ARBA00022989"/>
    </source>
</evidence>
<evidence type="ECO:0000256" key="15">
    <source>
        <dbReference type="SAM" id="Phobius"/>
    </source>
</evidence>
<keyword evidence="9" id="KW-0560">Oxidoreductase</keyword>
<dbReference type="PANTHER" id="PTHR32361:SF9">
    <property type="entry name" value="FERRIC REDUCTASE TRANSMEMBRANE COMPONENT 3-RELATED"/>
    <property type="match status" value="1"/>
</dbReference>
<feature type="compositionally biased region" description="Polar residues" evidence="14">
    <location>
        <begin position="829"/>
        <end position="848"/>
    </location>
</feature>
<evidence type="ECO:0000256" key="1">
    <source>
        <dbReference type="ARBA" id="ARBA00004651"/>
    </source>
</evidence>
<protein>
    <recommendedName>
        <fullName evidence="3">ferric-chelate reductase (NADPH)</fullName>
        <ecNumber evidence="3">1.16.1.9</ecNumber>
    </recommendedName>
</protein>
<feature type="transmembrane region" description="Helical" evidence="15">
    <location>
        <begin position="39"/>
        <end position="59"/>
    </location>
</feature>
<evidence type="ECO:0000256" key="9">
    <source>
        <dbReference type="ARBA" id="ARBA00023002"/>
    </source>
</evidence>
<feature type="domain" description="FAD-binding FR-type" evidence="16">
    <location>
        <begin position="420"/>
        <end position="538"/>
    </location>
</feature>
<dbReference type="RefSeq" id="XP_047783659.1">
    <property type="nucleotide sequence ID" value="XM_047917049.1"/>
</dbReference>
<dbReference type="EMBL" id="JADCUA010000002">
    <property type="protein sequence ID" value="KAH9842612.1"/>
    <property type="molecule type" value="Genomic_DNA"/>
</dbReference>
<keyword evidence="8 15" id="KW-1133">Transmembrane helix</keyword>
<feature type="transmembrane region" description="Helical" evidence="15">
    <location>
        <begin position="265"/>
        <end position="281"/>
    </location>
</feature>
<dbReference type="InterPro" id="IPR017938">
    <property type="entry name" value="Riboflavin_synthase-like_b-brl"/>
</dbReference>
<dbReference type="Proteomes" id="UP000814176">
    <property type="component" value="Unassembled WGS sequence"/>
</dbReference>
<dbReference type="InterPro" id="IPR013130">
    <property type="entry name" value="Fe3_Rdtase_TM_dom"/>
</dbReference>
<evidence type="ECO:0000256" key="6">
    <source>
        <dbReference type="ARBA" id="ARBA00022692"/>
    </source>
</evidence>
<dbReference type="PROSITE" id="PS51384">
    <property type="entry name" value="FAD_FR"/>
    <property type="match status" value="1"/>
</dbReference>
<keyword evidence="18" id="KW-1185">Reference proteome</keyword>
<keyword evidence="7" id="KW-0249">Electron transport</keyword>
<dbReference type="InterPro" id="IPR017927">
    <property type="entry name" value="FAD-bd_FR_type"/>
</dbReference>
<feature type="compositionally biased region" description="Basic and acidic residues" evidence="14">
    <location>
        <begin position="811"/>
        <end position="824"/>
    </location>
</feature>
<dbReference type="CDD" id="cd06186">
    <property type="entry name" value="NOX_Duox_like_FAD_NADP"/>
    <property type="match status" value="1"/>
</dbReference>
<dbReference type="InterPro" id="IPR051410">
    <property type="entry name" value="Ferric/Cupric_Reductase"/>
</dbReference>
<evidence type="ECO:0000256" key="14">
    <source>
        <dbReference type="SAM" id="MobiDB-lite"/>
    </source>
</evidence>
<name>A0ABQ8KU60_9APHY</name>
<dbReference type="InterPro" id="IPR013112">
    <property type="entry name" value="FAD-bd_8"/>
</dbReference>
<comment type="catalytic activity">
    <reaction evidence="13">
        <text>2 a Fe(II)-siderophore + NADP(+) + H(+) = 2 a Fe(III)-siderophore + NADPH</text>
        <dbReference type="Rhea" id="RHEA:28795"/>
        <dbReference type="Rhea" id="RHEA-COMP:11342"/>
        <dbReference type="Rhea" id="RHEA-COMP:11344"/>
        <dbReference type="ChEBI" id="CHEBI:15378"/>
        <dbReference type="ChEBI" id="CHEBI:29033"/>
        <dbReference type="ChEBI" id="CHEBI:29034"/>
        <dbReference type="ChEBI" id="CHEBI:57783"/>
        <dbReference type="ChEBI" id="CHEBI:58349"/>
        <dbReference type="EC" id="1.16.1.9"/>
    </reaction>
</comment>
<sequence length="1020" mass="112979">MATLSTTSLTPNPTTPYFADDREWITAYLTIHVLTKNSMAYAFVLWTAFAAVVVLYAAFHLTGIRGGWLGALWSKWALRRRTWRKKHALKLAQQRGQPHSQPLPLPSNAQILTLTFLVCATLAVSFVGPDYFAPGSNLLNVHNTTSVLVARATTLDLSALTKYQPAYTIRKAWWTSGNRTGVIAFALFPLCVLLALKRPPFAILSLPFVLHIHFDKLAWLHKWIGRLIWFCSAMHVALWSVQLILEHRPSTGKIVYTYAWGYTNFIYGWIAFGVMTLLVFSSFRPIRRLHYEIFYGLHVLLVPLTLIFSALHHPPVWWWCWGALAVWVGERAWRFVWWLNTNGYLDAILGPAPTKTLAQPPVRAPLPPEQLEMARLGSPLSPHPLLHQSYPNSPASHAMRLGADIALARSAKLSFGASGRYVPPAGFAHAELLPGRTIRLRLITPGYLPWAPGQHFLVQCPAISRLTTHPFTNATICDQEAPNEEGRELVFLIRAKNGWTKHLWDAVATMIARGQNHTPGVQLPVNTIAPPRGVLLRTFVDGPCGSAARARWGEYSTVLLIAGGSGVSFALSVLQFMTLCMSGRDGQYLGGKKGGWGQPSFKTKRVRFVWLVREFGHIQWCATLLRRCMTMIPAPELQVDIFVTNIKARPKQQPQPALHRVPSDNDVLAPPAPRFARQTHLSPNERPASVASVDSDYESDPESCVDLSYYTGEFHEENGELGHEEHVLDLTNFEGDDDTAMPGETQFNQSVKREGRLRRAASQRAAGLLKSKKKKRDSRNDHYPPMQAQGSSVRLVDRNPSDDMSLNFAQEQRRDTLHPIHTDVDTLSPAKSPTSALPYSPISPLSMQSPHSTLVPSSSTSTLQGFSDSPTPTHNPKRSSEVSMSVPGPSGASGHVMTRTLSNASQMSAWSEAGSLAALISEVDVPRSKSGEHIKLELDEQEMQDVGLLAEHARPGKPKLDRILADEVQQAKGAIVVGCCGPVTLNAVVRKIIAAQIDPGRIRRGDMSGYITLISEDFDY</sequence>
<evidence type="ECO:0000256" key="5">
    <source>
        <dbReference type="ARBA" id="ARBA00022475"/>
    </source>
</evidence>
<evidence type="ECO:0000256" key="2">
    <source>
        <dbReference type="ARBA" id="ARBA00006278"/>
    </source>
</evidence>
<keyword evidence="6 15" id="KW-0812">Transmembrane</keyword>
<comment type="caution">
    <text evidence="17">The sequence shown here is derived from an EMBL/GenBank/DDBJ whole genome shotgun (WGS) entry which is preliminary data.</text>
</comment>
<evidence type="ECO:0000256" key="4">
    <source>
        <dbReference type="ARBA" id="ARBA00022448"/>
    </source>
</evidence>
<evidence type="ECO:0000256" key="12">
    <source>
        <dbReference type="ARBA" id="ARBA00023180"/>
    </source>
</evidence>
<dbReference type="InterPro" id="IPR039261">
    <property type="entry name" value="FNR_nucleotide-bd"/>
</dbReference>
<keyword evidence="5" id="KW-1003">Cell membrane</keyword>
<dbReference type="InterPro" id="IPR013121">
    <property type="entry name" value="Fe_red_NAD-bd_6"/>
</dbReference>
<reference evidence="17 18" key="1">
    <citation type="journal article" date="2021" name="Environ. Microbiol.">
        <title>Gene family expansions and transcriptome signatures uncover fungal adaptations to wood decay.</title>
        <authorList>
            <person name="Hage H."/>
            <person name="Miyauchi S."/>
            <person name="Viragh M."/>
            <person name="Drula E."/>
            <person name="Min B."/>
            <person name="Chaduli D."/>
            <person name="Navarro D."/>
            <person name="Favel A."/>
            <person name="Norest M."/>
            <person name="Lesage-Meessen L."/>
            <person name="Balint B."/>
            <person name="Merenyi Z."/>
            <person name="de Eugenio L."/>
            <person name="Morin E."/>
            <person name="Martinez A.T."/>
            <person name="Baldrian P."/>
            <person name="Stursova M."/>
            <person name="Martinez M.J."/>
            <person name="Novotny C."/>
            <person name="Magnuson J.K."/>
            <person name="Spatafora J.W."/>
            <person name="Maurice S."/>
            <person name="Pangilinan J."/>
            <person name="Andreopoulos W."/>
            <person name="LaButti K."/>
            <person name="Hundley H."/>
            <person name="Na H."/>
            <person name="Kuo A."/>
            <person name="Barry K."/>
            <person name="Lipzen A."/>
            <person name="Henrissat B."/>
            <person name="Riley R."/>
            <person name="Ahrendt S."/>
            <person name="Nagy L.G."/>
            <person name="Grigoriev I.V."/>
            <person name="Martin F."/>
            <person name="Rosso M.N."/>
        </authorList>
    </citation>
    <scope>NUCLEOTIDE SEQUENCE [LARGE SCALE GENOMIC DNA]</scope>
    <source>
        <strain evidence="17 18">CIRM-BRFM 1785</strain>
    </source>
</reference>
<evidence type="ECO:0000256" key="10">
    <source>
        <dbReference type="ARBA" id="ARBA00023065"/>
    </source>
</evidence>
<feature type="transmembrane region" description="Helical" evidence="15">
    <location>
        <begin position="227"/>
        <end position="245"/>
    </location>
</feature>
<dbReference type="Pfam" id="PF01794">
    <property type="entry name" value="Ferric_reduct"/>
    <property type="match status" value="1"/>
</dbReference>
<feature type="transmembrane region" description="Helical" evidence="15">
    <location>
        <begin position="558"/>
        <end position="577"/>
    </location>
</feature>
<evidence type="ECO:0000256" key="13">
    <source>
        <dbReference type="ARBA" id="ARBA00048483"/>
    </source>
</evidence>
<dbReference type="PANTHER" id="PTHR32361">
    <property type="entry name" value="FERRIC/CUPRIC REDUCTASE TRANSMEMBRANE COMPONENT"/>
    <property type="match status" value="1"/>
</dbReference>
<comment type="subcellular location">
    <subcellularLocation>
        <location evidence="1">Cell membrane</location>
        <topology evidence="1">Multi-pass membrane protein</topology>
    </subcellularLocation>
</comment>
<evidence type="ECO:0000256" key="7">
    <source>
        <dbReference type="ARBA" id="ARBA00022982"/>
    </source>
</evidence>
<dbReference type="EC" id="1.16.1.9" evidence="3"/>
<keyword evidence="12" id="KW-0325">Glycoprotein</keyword>